<dbReference type="Pfam" id="PF12796">
    <property type="entry name" value="Ank_2"/>
    <property type="match status" value="1"/>
</dbReference>
<dbReference type="EMBL" id="NBIV01000125">
    <property type="protein sequence ID" value="PXF43450.1"/>
    <property type="molecule type" value="Genomic_DNA"/>
</dbReference>
<gene>
    <name evidence="5" type="ORF">BWQ96_06840</name>
</gene>
<evidence type="ECO:0000256" key="2">
    <source>
        <dbReference type="ARBA" id="ARBA00023043"/>
    </source>
</evidence>
<dbReference type="SMART" id="SM00248">
    <property type="entry name" value="ANK"/>
    <property type="match status" value="2"/>
</dbReference>
<dbReference type="SUPFAM" id="SSF48403">
    <property type="entry name" value="Ankyrin repeat"/>
    <property type="match status" value="1"/>
</dbReference>
<feature type="repeat" description="ANK" evidence="3">
    <location>
        <begin position="101"/>
        <end position="133"/>
    </location>
</feature>
<feature type="region of interest" description="Disordered" evidence="4">
    <location>
        <begin position="176"/>
        <end position="206"/>
    </location>
</feature>
<keyword evidence="1" id="KW-0677">Repeat</keyword>
<dbReference type="AlphaFoldDB" id="A0A2V3IQM1"/>
<evidence type="ECO:0000256" key="4">
    <source>
        <dbReference type="SAM" id="MobiDB-lite"/>
    </source>
</evidence>
<dbReference type="OrthoDB" id="5746at2759"/>
<dbReference type="PROSITE" id="PS50088">
    <property type="entry name" value="ANK_REPEAT"/>
    <property type="match status" value="2"/>
</dbReference>
<evidence type="ECO:0000313" key="5">
    <source>
        <dbReference type="EMBL" id="PXF43450.1"/>
    </source>
</evidence>
<reference evidence="5 6" key="1">
    <citation type="journal article" date="2018" name="Mol. Biol. Evol.">
        <title>Analysis of the draft genome of the red seaweed Gracilariopsis chorda provides insights into genome size evolution in Rhodophyta.</title>
        <authorList>
            <person name="Lee J."/>
            <person name="Yang E.C."/>
            <person name="Graf L."/>
            <person name="Yang J.H."/>
            <person name="Qiu H."/>
            <person name="Zel Zion U."/>
            <person name="Chan C.X."/>
            <person name="Stephens T.G."/>
            <person name="Weber A.P.M."/>
            <person name="Boo G.H."/>
            <person name="Boo S.M."/>
            <person name="Kim K.M."/>
            <person name="Shin Y."/>
            <person name="Jung M."/>
            <person name="Lee S.J."/>
            <person name="Yim H.S."/>
            <person name="Lee J.H."/>
            <person name="Bhattacharya D."/>
            <person name="Yoon H.S."/>
        </authorList>
    </citation>
    <scope>NUCLEOTIDE SEQUENCE [LARGE SCALE GENOMIC DNA]</scope>
    <source>
        <strain evidence="5 6">SKKU-2015</strain>
        <tissue evidence="5">Whole body</tissue>
    </source>
</reference>
<dbReference type="InterPro" id="IPR036770">
    <property type="entry name" value="Ankyrin_rpt-contain_sf"/>
</dbReference>
<sequence length="251" mass="27500">MCDANAPQQEQEESIMQGPSQAPTKAGVSTVGLGEREAKFIEACYNADVESIESMMEEDFVASVTDVNGRSALHFCAGNGLPTLCTKLMDRGATMDKQDVLGFTPLHMATGYVKLDTVKLLVERGADANIASFDGKLAVEIAEDMFEKTPAKQFFRANPTHEKLKEMVDVLDEATEVEEEDEEEEGLEEENGVTRSVNEFGDITEETENAKFVVRVKPRGEASSGNGIERRAVKVDDVKVTIKIKEAEKKA</sequence>
<feature type="region of interest" description="Disordered" evidence="4">
    <location>
        <begin position="1"/>
        <end position="29"/>
    </location>
</feature>
<feature type="repeat" description="ANK" evidence="3">
    <location>
        <begin position="68"/>
        <end position="100"/>
    </location>
</feature>
<feature type="compositionally biased region" description="Acidic residues" evidence="4">
    <location>
        <begin position="176"/>
        <end position="191"/>
    </location>
</feature>
<dbReference type="PANTHER" id="PTHR24171:SF8">
    <property type="entry name" value="BRCA1-ASSOCIATED RING DOMAIN PROTEIN 1"/>
    <property type="match status" value="1"/>
</dbReference>
<evidence type="ECO:0000256" key="3">
    <source>
        <dbReference type="PROSITE-ProRule" id="PRU00023"/>
    </source>
</evidence>
<dbReference type="GO" id="GO:0004842">
    <property type="term" value="F:ubiquitin-protein transferase activity"/>
    <property type="evidence" value="ECO:0007669"/>
    <property type="project" value="TreeGrafter"/>
</dbReference>
<evidence type="ECO:0000313" key="6">
    <source>
        <dbReference type="Proteomes" id="UP000247409"/>
    </source>
</evidence>
<keyword evidence="2 3" id="KW-0040">ANK repeat</keyword>
<dbReference type="PROSITE" id="PS50297">
    <property type="entry name" value="ANK_REP_REGION"/>
    <property type="match status" value="2"/>
</dbReference>
<accession>A0A2V3IQM1</accession>
<comment type="caution">
    <text evidence="5">The sequence shown here is derived from an EMBL/GenBank/DDBJ whole genome shotgun (WGS) entry which is preliminary data.</text>
</comment>
<evidence type="ECO:0000256" key="1">
    <source>
        <dbReference type="ARBA" id="ARBA00022737"/>
    </source>
</evidence>
<name>A0A2V3IQM1_9FLOR</name>
<protein>
    <submittedName>
        <fullName evidence="5">Signal recognition particle 43 kDa protein, chloroplastic</fullName>
    </submittedName>
</protein>
<dbReference type="GO" id="GO:0085020">
    <property type="term" value="P:protein K6-linked ubiquitination"/>
    <property type="evidence" value="ECO:0007669"/>
    <property type="project" value="TreeGrafter"/>
</dbReference>
<proteinExistence type="predicted"/>
<keyword evidence="6" id="KW-1185">Reference proteome</keyword>
<dbReference type="Gene3D" id="1.25.40.20">
    <property type="entry name" value="Ankyrin repeat-containing domain"/>
    <property type="match status" value="1"/>
</dbReference>
<dbReference type="InterPro" id="IPR002110">
    <property type="entry name" value="Ankyrin_rpt"/>
</dbReference>
<dbReference type="STRING" id="448386.A0A2V3IQM1"/>
<organism evidence="5 6">
    <name type="scientific">Gracilariopsis chorda</name>
    <dbReference type="NCBI Taxonomy" id="448386"/>
    <lineage>
        <taxon>Eukaryota</taxon>
        <taxon>Rhodophyta</taxon>
        <taxon>Florideophyceae</taxon>
        <taxon>Rhodymeniophycidae</taxon>
        <taxon>Gracilariales</taxon>
        <taxon>Gracilariaceae</taxon>
        <taxon>Gracilariopsis</taxon>
    </lineage>
</organism>
<dbReference type="Proteomes" id="UP000247409">
    <property type="component" value="Unassembled WGS sequence"/>
</dbReference>
<dbReference type="PANTHER" id="PTHR24171">
    <property type="entry name" value="ANKYRIN REPEAT DOMAIN-CONTAINING PROTEIN 39-RELATED"/>
    <property type="match status" value="1"/>
</dbReference>